<dbReference type="SUPFAM" id="SSF48452">
    <property type="entry name" value="TPR-like"/>
    <property type="match status" value="3"/>
</dbReference>
<dbReference type="Gene3D" id="1.25.40.10">
    <property type="entry name" value="Tetratricopeptide repeat domain"/>
    <property type="match status" value="3"/>
</dbReference>
<proteinExistence type="predicted"/>
<feature type="signal peptide" evidence="1">
    <location>
        <begin position="1"/>
        <end position="21"/>
    </location>
</feature>
<evidence type="ECO:0000259" key="2">
    <source>
        <dbReference type="Pfam" id="PF12770"/>
    </source>
</evidence>
<evidence type="ECO:0000313" key="3">
    <source>
        <dbReference type="EMBL" id="TFH70776.1"/>
    </source>
</evidence>
<feature type="chain" id="PRO_5021366953" evidence="1">
    <location>
        <begin position="22"/>
        <end position="994"/>
    </location>
</feature>
<gene>
    <name evidence="3" type="ORF">EXN75_16145</name>
</gene>
<dbReference type="SMART" id="SM00028">
    <property type="entry name" value="TPR"/>
    <property type="match status" value="8"/>
</dbReference>
<dbReference type="PANTHER" id="PTHR10098:SF108">
    <property type="entry name" value="TETRATRICOPEPTIDE REPEAT PROTEIN 28"/>
    <property type="match status" value="1"/>
</dbReference>
<dbReference type="PANTHER" id="PTHR10098">
    <property type="entry name" value="RAPSYN-RELATED"/>
    <property type="match status" value="1"/>
</dbReference>
<dbReference type="InterPro" id="IPR024983">
    <property type="entry name" value="CHAT_dom"/>
</dbReference>
<dbReference type="InterPro" id="IPR011990">
    <property type="entry name" value="TPR-like_helical_dom_sf"/>
</dbReference>
<reference evidence="3 4" key="1">
    <citation type="submission" date="2019-02" db="EMBL/GenBank/DDBJ databases">
        <title>Draft Genome Sequence of the Prevotella sp. BCRC 81118, Isolated from Human Feces.</title>
        <authorList>
            <person name="Huang C.-H."/>
        </authorList>
    </citation>
    <scope>NUCLEOTIDE SEQUENCE [LARGE SCALE GENOMIC DNA]</scope>
    <source>
        <strain evidence="3 4">BCRC 81118</strain>
    </source>
</reference>
<keyword evidence="4" id="KW-1185">Reference proteome</keyword>
<dbReference type="Pfam" id="PF12770">
    <property type="entry name" value="CHAT"/>
    <property type="match status" value="1"/>
</dbReference>
<dbReference type="RefSeq" id="WP_118119643.1">
    <property type="nucleotide sequence ID" value="NZ_SGVY01000076.1"/>
</dbReference>
<dbReference type="InterPro" id="IPR019734">
    <property type="entry name" value="TPR_rpt"/>
</dbReference>
<evidence type="ECO:0000256" key="1">
    <source>
        <dbReference type="SAM" id="SignalP"/>
    </source>
</evidence>
<organism evidence="3 4">
    <name type="scientific">Segatella hominis</name>
    <dbReference type="NCBI Taxonomy" id="2518605"/>
    <lineage>
        <taxon>Bacteria</taxon>
        <taxon>Pseudomonadati</taxon>
        <taxon>Bacteroidota</taxon>
        <taxon>Bacteroidia</taxon>
        <taxon>Bacteroidales</taxon>
        <taxon>Prevotellaceae</taxon>
        <taxon>Segatella</taxon>
    </lineage>
</organism>
<comment type="caution">
    <text evidence="3">The sequence shown here is derived from an EMBL/GenBank/DDBJ whole genome shotgun (WGS) entry which is preliminary data.</text>
</comment>
<evidence type="ECO:0000313" key="4">
    <source>
        <dbReference type="Proteomes" id="UP000297872"/>
    </source>
</evidence>
<dbReference type="OrthoDB" id="9771112at2"/>
<name>A0A4Y8UPI1_9BACT</name>
<dbReference type="EMBL" id="SGVY01000076">
    <property type="protein sequence ID" value="TFH70776.1"/>
    <property type="molecule type" value="Genomic_DNA"/>
</dbReference>
<protein>
    <submittedName>
        <fullName evidence="3">CHAT domain-containing protein</fullName>
    </submittedName>
</protein>
<dbReference type="Proteomes" id="UP000297872">
    <property type="component" value="Unassembled WGS sequence"/>
</dbReference>
<accession>A0A4Y8UPI1</accession>
<dbReference type="GeneID" id="302996792"/>
<sequence>MHKIILSIFALSLSLSTYAQSASEAQALHDKGKQCVNEGKISEGRGYTKQALDMRKKLFGEVNEDYITSLNNYALSFALEKDYANAVKYQEQAMTLCDKLKEKQGRPHKNYGLYALNMGRFYYLSDNIDGAVTYWEKALLHVEKFTEMYENLLQWLAMIYSDRNDNNNLQRIMVLTEEHNQHELTKDCNEPKCMLGRANYYASKGNTAKAKECFMQVLSMNIDDKVKAEVYEAYAKFLANTKDWVSAGEYETLSANLVKKTQGKNATYANQLYMAALYCHIGKQYQQAIDNFTVVIEFYQSSANGDTSLKNASLKKIADCQKGIGNAYSAMKEYAKACEAYNQQIAYYERYDKNSEDYPKAILRLAKAEKFNKDYDVSIVHHKQAMQLFDEKGMAQDYTEAASSLKLCYVYAGKSEEVDYKDEAMQKERIQKLDNIIKDEKNNLQMTLQYLGKLTYARSLATIAGCYAMKEDFPNAIIYYKQYLEAIRDAVREEFRMQSESERIQTWQEETNNIQELLELLTMIPQDNSSLFSELSAIAYDAALLFKGILLNSSIEFEKVLTQHGDKKLKELYEQTKSISNQISNLRQNAKSDADLQKILTLSQKNQTLQLQLYKQCAEFADFTNYISYNWKDVQKLLATTDIAIEFAAIKTGVLDTENFMEAIILTKDSKTPVAIPICTLAEAKEMLDDDHIYDSSDNLVWGKIRKYLSGKKRLFFSADDIFNNIGIEYLIYDGKPLSNQMEVYRLSTTKELCYHHQQVQAGNAVLFGDINYNEDAINSSVKCDLAKLRGNGDVGMFGNLDNTKREIDEIQKILKNGNIQKVVEFSDLKASKQAFCGLTDKKLNILHIATHGAYRVQKGVTDQEAMSNSILAFAGANLDDTGIVTAAEVAKMNLRGCDLVALSACETGLGKLGTDGVFGLQRGFKNAGVHTLLMSLKNVYDTSTAELMICFYRYLMSGVSKREALKKAQQDVRAKGYKDAKYWASFILLDALD</sequence>
<keyword evidence="1" id="KW-0732">Signal</keyword>
<dbReference type="AlphaFoldDB" id="A0A4Y8UPI1"/>
<feature type="domain" description="CHAT" evidence="2">
    <location>
        <begin position="701"/>
        <end position="989"/>
    </location>
</feature>